<dbReference type="EMBL" id="JQCR01000003">
    <property type="protein sequence ID" value="KGE18396.1"/>
    <property type="molecule type" value="Genomic_DNA"/>
</dbReference>
<keyword evidence="2" id="KW-1185">Reference proteome</keyword>
<sequence length="82" mass="9415">MLLRTFPELHIDILYFTNLVDNKAFSSLILEPFANIRQQEVEQLLKQSQFVDVFHSKEAVIGILDGKAAAFYRSQVFLIDGL</sequence>
<protein>
    <submittedName>
        <fullName evidence="1">Uncharacterized protein</fullName>
    </submittedName>
</protein>
<accession>A0A098M8K6</accession>
<reference evidence="1 2" key="2">
    <citation type="submission" date="2014-10" db="EMBL/GenBank/DDBJ databases">
        <title>Comparative genomics of the Paenibacillus odorifer group.</title>
        <authorList>
            <person name="Tsai Y.-C."/>
            <person name="Martin N."/>
            <person name="Korlach J."/>
            <person name="Wiedmann M."/>
        </authorList>
    </citation>
    <scope>NUCLEOTIDE SEQUENCE [LARGE SCALE GENOMIC DNA]</scope>
    <source>
        <strain evidence="1 2">DSM 18334</strain>
    </source>
</reference>
<evidence type="ECO:0000313" key="2">
    <source>
        <dbReference type="Proteomes" id="UP000029734"/>
    </source>
</evidence>
<dbReference type="AlphaFoldDB" id="A0A098M8K6"/>
<comment type="caution">
    <text evidence="1">The sequence shown here is derived from an EMBL/GenBank/DDBJ whole genome shotgun (WGS) entry which is preliminary data.</text>
</comment>
<proteinExistence type="predicted"/>
<organism evidence="1 2">
    <name type="scientific">Paenibacillus wynnii</name>
    <dbReference type="NCBI Taxonomy" id="268407"/>
    <lineage>
        <taxon>Bacteria</taxon>
        <taxon>Bacillati</taxon>
        <taxon>Bacillota</taxon>
        <taxon>Bacilli</taxon>
        <taxon>Bacillales</taxon>
        <taxon>Paenibacillaceae</taxon>
        <taxon>Paenibacillus</taxon>
    </lineage>
</organism>
<dbReference type="Proteomes" id="UP000029734">
    <property type="component" value="Unassembled WGS sequence"/>
</dbReference>
<name>A0A098M8K6_9BACL</name>
<evidence type="ECO:0000313" key="1">
    <source>
        <dbReference type="EMBL" id="KGE18396.1"/>
    </source>
</evidence>
<reference evidence="1 2" key="1">
    <citation type="submission" date="2014-08" db="EMBL/GenBank/DDBJ databases">
        <authorList>
            <person name="den Bakker H.C."/>
        </authorList>
    </citation>
    <scope>NUCLEOTIDE SEQUENCE [LARGE SCALE GENOMIC DNA]</scope>
    <source>
        <strain evidence="1 2">DSM 18334</strain>
    </source>
</reference>
<gene>
    <name evidence="1" type="ORF">PWYN_28220</name>
</gene>